<dbReference type="Proteomes" id="UP000001861">
    <property type="component" value="Unassembled WGS sequence"/>
</dbReference>
<reference evidence="2 3" key="1">
    <citation type="journal article" date="2010" name="Proc. Natl. Acad. Sci. U.S.A.">
        <title>Insights into evolution of multicellular fungi from the assembled chromosomes of the mushroom Coprinopsis cinerea (Coprinus cinereus).</title>
        <authorList>
            <person name="Stajich J.E."/>
            <person name="Wilke S.K."/>
            <person name="Ahren D."/>
            <person name="Au C.H."/>
            <person name="Birren B.W."/>
            <person name="Borodovsky M."/>
            <person name="Burns C."/>
            <person name="Canback B."/>
            <person name="Casselton L.A."/>
            <person name="Cheng C.K."/>
            <person name="Deng J."/>
            <person name="Dietrich F.S."/>
            <person name="Fargo D.C."/>
            <person name="Farman M.L."/>
            <person name="Gathman A.C."/>
            <person name="Goldberg J."/>
            <person name="Guigo R."/>
            <person name="Hoegger P.J."/>
            <person name="Hooker J.B."/>
            <person name="Huggins A."/>
            <person name="James T.Y."/>
            <person name="Kamada T."/>
            <person name="Kilaru S."/>
            <person name="Kodira C."/>
            <person name="Kues U."/>
            <person name="Kupfer D."/>
            <person name="Kwan H.S."/>
            <person name="Lomsadze A."/>
            <person name="Li W."/>
            <person name="Lilly W.W."/>
            <person name="Ma L.J."/>
            <person name="Mackey A.J."/>
            <person name="Manning G."/>
            <person name="Martin F."/>
            <person name="Muraguchi H."/>
            <person name="Natvig D.O."/>
            <person name="Palmerini H."/>
            <person name="Ramesh M.A."/>
            <person name="Rehmeyer C.J."/>
            <person name="Roe B.A."/>
            <person name="Shenoy N."/>
            <person name="Stanke M."/>
            <person name="Ter-Hovhannisyan V."/>
            <person name="Tunlid A."/>
            <person name="Velagapudi R."/>
            <person name="Vision T.J."/>
            <person name="Zeng Q."/>
            <person name="Zolan M.E."/>
            <person name="Pukkila P.J."/>
        </authorList>
    </citation>
    <scope>NUCLEOTIDE SEQUENCE [LARGE SCALE GENOMIC DNA]</scope>
    <source>
        <strain evidence="3">Okayama-7 / 130 / ATCC MYA-4618 / FGSC 9003</strain>
    </source>
</reference>
<organism evidence="2 3">
    <name type="scientific">Coprinopsis cinerea (strain Okayama-7 / 130 / ATCC MYA-4618 / FGSC 9003)</name>
    <name type="common">Inky cap fungus</name>
    <name type="synonym">Hormographiella aspergillata</name>
    <dbReference type="NCBI Taxonomy" id="240176"/>
    <lineage>
        <taxon>Eukaryota</taxon>
        <taxon>Fungi</taxon>
        <taxon>Dikarya</taxon>
        <taxon>Basidiomycota</taxon>
        <taxon>Agaricomycotina</taxon>
        <taxon>Agaricomycetes</taxon>
        <taxon>Agaricomycetidae</taxon>
        <taxon>Agaricales</taxon>
        <taxon>Agaricineae</taxon>
        <taxon>Psathyrellaceae</taxon>
        <taxon>Coprinopsis</taxon>
    </lineage>
</organism>
<dbReference type="VEuPathDB" id="FungiDB:CC1G_15159"/>
<proteinExistence type="predicted"/>
<name>D6RPS6_COPC7</name>
<evidence type="ECO:0000313" key="3">
    <source>
        <dbReference type="Proteomes" id="UP000001861"/>
    </source>
</evidence>
<comment type="caution">
    <text evidence="2">The sequence shown here is derived from an EMBL/GenBank/DDBJ whole genome shotgun (WGS) entry which is preliminary data.</text>
</comment>
<dbReference type="EMBL" id="AACS02000009">
    <property type="protein sequence ID" value="EFI27026.1"/>
    <property type="molecule type" value="Genomic_DNA"/>
</dbReference>
<evidence type="ECO:0000313" key="2">
    <source>
        <dbReference type="EMBL" id="EFI27026.1"/>
    </source>
</evidence>
<sequence>METNRDHPAKVSNLVLINVLMPRALAVLNTLLAEGRRLHNRQLFPRFILCLEFELIIISWHIACHVTTWGWKDLQLPSAFCHLVQVTRLGLLDDELVVEGLSHRLASTLPPVVSDPPRAWWINFPERESEAPRSQDDKDHFQQLYPTEVCGTTYLHAPPPPPAGTPSRGPPDILPTGRGNLARSKVEAEKLLEMVESHFQRGKIRSNQLDFRLRRLCELTT</sequence>
<protein>
    <submittedName>
        <fullName evidence="2">Uncharacterized protein</fullName>
    </submittedName>
</protein>
<feature type="region of interest" description="Disordered" evidence="1">
    <location>
        <begin position="152"/>
        <end position="178"/>
    </location>
</feature>
<gene>
    <name evidence="2" type="ORF">CC1G_15159</name>
</gene>
<dbReference type="KEGG" id="cci:CC1G_15159"/>
<evidence type="ECO:0000256" key="1">
    <source>
        <dbReference type="SAM" id="MobiDB-lite"/>
    </source>
</evidence>
<dbReference type="HOGENOM" id="CLU_1250613_0_0_1"/>
<accession>D6RPS6</accession>
<dbReference type="RefSeq" id="XP_002910520.1">
    <property type="nucleotide sequence ID" value="XM_002910474.1"/>
</dbReference>
<keyword evidence="3" id="KW-1185">Reference proteome</keyword>
<feature type="compositionally biased region" description="Pro residues" evidence="1">
    <location>
        <begin position="157"/>
        <end position="173"/>
    </location>
</feature>
<dbReference type="AlphaFoldDB" id="D6RPS6"/>
<dbReference type="GeneID" id="9378381"/>
<dbReference type="InParanoid" id="D6RPS6"/>